<dbReference type="GO" id="GO:0071111">
    <property type="term" value="F:cyclic-guanylate-specific phosphodiesterase activity"/>
    <property type="evidence" value="ECO:0007669"/>
    <property type="project" value="UniProtKB-EC"/>
</dbReference>
<keyword evidence="3" id="KW-1185">Reference proteome</keyword>
<dbReference type="SUPFAM" id="SSF109604">
    <property type="entry name" value="HD-domain/PDEase-like"/>
    <property type="match status" value="1"/>
</dbReference>
<dbReference type="Proteomes" id="UP000076603">
    <property type="component" value="Unassembled WGS sequence"/>
</dbReference>
<dbReference type="EC" id="3.1.4.52" evidence="2"/>
<dbReference type="PROSITE" id="PS51832">
    <property type="entry name" value="HD_GYP"/>
    <property type="match status" value="1"/>
</dbReference>
<accession>A0A162SDB7</accession>
<dbReference type="SMART" id="SM00471">
    <property type="entry name" value="HDc"/>
    <property type="match status" value="1"/>
</dbReference>
<evidence type="ECO:0000313" key="2">
    <source>
        <dbReference type="EMBL" id="KZL91089.1"/>
    </source>
</evidence>
<dbReference type="RefSeq" id="WP_066623188.1">
    <property type="nucleotide sequence ID" value="NZ_FQXL01000016.1"/>
</dbReference>
<dbReference type="CDD" id="cd00077">
    <property type="entry name" value="HDc"/>
    <property type="match status" value="1"/>
</dbReference>
<organism evidence="2 3">
    <name type="scientific">Clostridium magnum DSM 2767</name>
    <dbReference type="NCBI Taxonomy" id="1121326"/>
    <lineage>
        <taxon>Bacteria</taxon>
        <taxon>Bacillati</taxon>
        <taxon>Bacillota</taxon>
        <taxon>Clostridia</taxon>
        <taxon>Eubacteriales</taxon>
        <taxon>Clostridiaceae</taxon>
        <taxon>Clostridium</taxon>
    </lineage>
</organism>
<dbReference type="Pfam" id="PF13487">
    <property type="entry name" value="HD_5"/>
    <property type="match status" value="1"/>
</dbReference>
<dbReference type="PATRIC" id="fig|1121326.3.peg.2863"/>
<evidence type="ECO:0000259" key="1">
    <source>
        <dbReference type="PROSITE" id="PS51832"/>
    </source>
</evidence>
<dbReference type="AlphaFoldDB" id="A0A162SDB7"/>
<protein>
    <submittedName>
        <fullName evidence="2">Cyclic di-GMP phosphodiesterase response regulator RpfG</fullName>
        <ecNumber evidence="2">3.1.4.52</ecNumber>
    </submittedName>
</protein>
<dbReference type="EMBL" id="LWAE01000003">
    <property type="protein sequence ID" value="KZL91089.1"/>
    <property type="molecule type" value="Genomic_DNA"/>
</dbReference>
<dbReference type="PANTHER" id="PTHR45228">
    <property type="entry name" value="CYCLIC DI-GMP PHOSPHODIESTERASE TM_0186-RELATED"/>
    <property type="match status" value="1"/>
</dbReference>
<comment type="caution">
    <text evidence="2">The sequence shown here is derived from an EMBL/GenBank/DDBJ whole genome shotgun (WGS) entry which is preliminary data.</text>
</comment>
<sequence length="498" mass="57315">MSNTIFLLTNSRSKELSIRNSLSSDYKLHCVTKGDMMVEMYKKNPKLLIIDVDICEDNTLDIIQSILDIEYLPVIYVYSEKAKIANSIKNEILISIENLNSLLMPLIKQSTIFKIKYDNLMESYDAIDLLNGEIKSFLKKYSSSQYSAKIMYKDLLDLVFGENLFLTNKPHVVWVLSLKKEQYDSLSFQLSNNKYEEKIHIDINKKDSFKFDVYSNNGFGKNCNLDEISDISFSEKIFPKAIKDNSGLINNFSGFAIGNLILIGINYKKIVTSYDISIMKALAINIDLIETIKHQIDEIEQAFEYTTNALARAAETNDDQTGKHVKRVNSFAKRIAEELGLSKHFINKLYNSAQMHDVGKIYVDKNILLKPGKLSKEEFEEIKKHTTYGEKIIGDSEYLKMSAEVAKYHHEKYDGTGYPESRKGEDIPLSARIVFIADIYDALRSERSYKPAFSHEKAYKIITLGDGRVNPEHFDPKVLEAFKRIHEDFRIIYEDLKD</sequence>
<gene>
    <name evidence="2" type="primary">rpfG_8</name>
    <name evidence="2" type="ORF">CLMAG_28470</name>
</gene>
<evidence type="ECO:0000313" key="3">
    <source>
        <dbReference type="Proteomes" id="UP000076603"/>
    </source>
</evidence>
<dbReference type="PANTHER" id="PTHR45228:SF8">
    <property type="entry name" value="TWO-COMPONENT RESPONSE REGULATOR-RELATED"/>
    <property type="match status" value="1"/>
</dbReference>
<dbReference type="InterPro" id="IPR003607">
    <property type="entry name" value="HD/PDEase_dom"/>
</dbReference>
<dbReference type="InterPro" id="IPR037522">
    <property type="entry name" value="HD_GYP_dom"/>
</dbReference>
<name>A0A162SDB7_9CLOT</name>
<reference evidence="2 3" key="1">
    <citation type="submission" date="2016-04" db="EMBL/GenBank/DDBJ databases">
        <title>Genome sequence of Clostridium magnum DSM 2767.</title>
        <authorList>
            <person name="Poehlein A."/>
            <person name="Uhlig R."/>
            <person name="Fischer R."/>
            <person name="Bahl H."/>
            <person name="Daniel R."/>
        </authorList>
    </citation>
    <scope>NUCLEOTIDE SEQUENCE [LARGE SCALE GENOMIC DNA]</scope>
    <source>
        <strain evidence="2 3">DSM 2767</strain>
    </source>
</reference>
<feature type="domain" description="HD-GYP" evidence="1">
    <location>
        <begin position="299"/>
        <end position="498"/>
    </location>
</feature>
<dbReference type="InterPro" id="IPR052020">
    <property type="entry name" value="Cyclic_di-GMP/3'3'-cGAMP_PDE"/>
</dbReference>
<dbReference type="Gene3D" id="1.10.3210.10">
    <property type="entry name" value="Hypothetical protein af1432"/>
    <property type="match status" value="1"/>
</dbReference>
<proteinExistence type="predicted"/>
<keyword evidence="2" id="KW-0378">Hydrolase</keyword>
<dbReference type="STRING" id="1121326.CLMAG_28470"/>
<dbReference type="OrthoDB" id="9804747at2"/>